<protein>
    <recommendedName>
        <fullName evidence="2">RNA 2',3'-cyclic phosphodiesterase</fullName>
        <shortName evidence="2">RNA 2',3'-CPDase</shortName>
        <ecNumber evidence="2">3.1.4.58</ecNumber>
    </recommendedName>
</protein>
<dbReference type="EMBL" id="JBHUFF010000020">
    <property type="protein sequence ID" value="MFD1800395.1"/>
    <property type="molecule type" value="Genomic_DNA"/>
</dbReference>
<dbReference type="InterPro" id="IPR009097">
    <property type="entry name" value="Cyclic_Pdiesterase"/>
</dbReference>
<keyword evidence="1 2" id="KW-0378">Hydrolase</keyword>
<dbReference type="Pfam" id="PF13563">
    <property type="entry name" value="2_5_RNA_ligase2"/>
    <property type="match status" value="1"/>
</dbReference>
<dbReference type="NCBIfam" id="TIGR02258">
    <property type="entry name" value="2_5_ligase"/>
    <property type="match status" value="1"/>
</dbReference>
<dbReference type="PANTHER" id="PTHR35561:SF1">
    <property type="entry name" value="RNA 2',3'-CYCLIC PHOSPHODIESTERASE"/>
    <property type="match status" value="1"/>
</dbReference>
<comment type="similarity">
    <text evidence="2">Belongs to the 2H phosphoesterase superfamily. ThpR family.</text>
</comment>
<evidence type="ECO:0000256" key="2">
    <source>
        <dbReference type="HAMAP-Rule" id="MF_01940"/>
    </source>
</evidence>
<feature type="active site" description="Proton acceptor" evidence="2">
    <location>
        <position position="139"/>
    </location>
</feature>
<proteinExistence type="inferred from homology"/>
<evidence type="ECO:0000313" key="3">
    <source>
        <dbReference type="EMBL" id="MFD1800395.1"/>
    </source>
</evidence>
<comment type="catalytic activity">
    <reaction evidence="2">
        <text>a 3'-end 2',3'-cyclophospho-ribonucleotide-RNA + H2O = a 3'-end 2'-phospho-ribonucleotide-RNA + H(+)</text>
        <dbReference type="Rhea" id="RHEA:11828"/>
        <dbReference type="Rhea" id="RHEA-COMP:10464"/>
        <dbReference type="Rhea" id="RHEA-COMP:17353"/>
        <dbReference type="ChEBI" id="CHEBI:15377"/>
        <dbReference type="ChEBI" id="CHEBI:15378"/>
        <dbReference type="ChEBI" id="CHEBI:83064"/>
        <dbReference type="ChEBI" id="CHEBI:173113"/>
        <dbReference type="EC" id="3.1.4.58"/>
    </reaction>
</comment>
<feature type="short sequence motif" description="HXTX 2" evidence="2">
    <location>
        <begin position="139"/>
        <end position="142"/>
    </location>
</feature>
<evidence type="ECO:0000313" key="4">
    <source>
        <dbReference type="Proteomes" id="UP001597285"/>
    </source>
</evidence>
<sequence length="194" mass="22861">MEKEIRDSNSNSFNKRVFIGLEMDQVKEELTDIQNQLRPYTEKGKFISKDNLHLTLQFIGEIKDSDLQPLKEMITASAETIEPFYLTFDHLGQFTKKKRQVIWTGIENNPTLFDLYTRLQQTFQENQRLKIKKTAFLPHITIGRKMLLTAPIKEIEPKLSWPKVNTVEVTKVVLYESKQINETLRYLPIFEQLL</sequence>
<dbReference type="SUPFAM" id="SSF55144">
    <property type="entry name" value="LigT-like"/>
    <property type="match status" value="1"/>
</dbReference>
<dbReference type="InterPro" id="IPR004175">
    <property type="entry name" value="RNA_CPDase"/>
</dbReference>
<dbReference type="RefSeq" id="WP_058918599.1">
    <property type="nucleotide sequence ID" value="NZ_JBHSQC010000008.1"/>
</dbReference>
<reference evidence="4" key="1">
    <citation type="journal article" date="2019" name="Int. J. Syst. Evol. Microbiol.">
        <title>The Global Catalogue of Microorganisms (GCM) 10K type strain sequencing project: providing services to taxonomists for standard genome sequencing and annotation.</title>
        <authorList>
            <consortium name="The Broad Institute Genomics Platform"/>
            <consortium name="The Broad Institute Genome Sequencing Center for Infectious Disease"/>
            <person name="Wu L."/>
            <person name="Ma J."/>
        </authorList>
    </citation>
    <scope>NUCLEOTIDE SEQUENCE [LARGE SCALE GENOMIC DNA]</scope>
    <source>
        <strain evidence="4">KCTC 42143</strain>
    </source>
</reference>
<accession>A0ABW4NQW9</accession>
<evidence type="ECO:0000256" key="1">
    <source>
        <dbReference type="ARBA" id="ARBA00022801"/>
    </source>
</evidence>
<dbReference type="Gene3D" id="3.90.1140.10">
    <property type="entry name" value="Cyclic phosphodiesterase"/>
    <property type="match status" value="1"/>
</dbReference>
<feature type="short sequence motif" description="HXTX 1" evidence="2">
    <location>
        <begin position="53"/>
        <end position="56"/>
    </location>
</feature>
<dbReference type="EC" id="3.1.4.58" evidence="2"/>
<dbReference type="Proteomes" id="UP001597285">
    <property type="component" value="Unassembled WGS sequence"/>
</dbReference>
<feature type="active site" description="Proton donor" evidence="2">
    <location>
        <position position="53"/>
    </location>
</feature>
<organism evidence="3 4">
    <name type="scientific">Carnobacterium antarcticum</name>
    <dbReference type="NCBI Taxonomy" id="2126436"/>
    <lineage>
        <taxon>Bacteria</taxon>
        <taxon>Bacillati</taxon>
        <taxon>Bacillota</taxon>
        <taxon>Bacilli</taxon>
        <taxon>Lactobacillales</taxon>
        <taxon>Carnobacteriaceae</taxon>
        <taxon>Carnobacterium</taxon>
    </lineage>
</organism>
<comment type="function">
    <text evidence="2">Hydrolyzes RNA 2',3'-cyclic phosphodiester to an RNA 2'-phosphomonoester.</text>
</comment>
<dbReference type="PANTHER" id="PTHR35561">
    <property type="entry name" value="RNA 2',3'-CYCLIC PHOSPHODIESTERASE"/>
    <property type="match status" value="1"/>
</dbReference>
<gene>
    <name evidence="3" type="primary">thpR</name>
    <name evidence="3" type="ORF">ACFSBK_11105</name>
</gene>
<keyword evidence="4" id="KW-1185">Reference proteome</keyword>
<dbReference type="HAMAP" id="MF_01940">
    <property type="entry name" value="RNA_CPDase"/>
    <property type="match status" value="1"/>
</dbReference>
<comment type="caution">
    <text evidence="3">The sequence shown here is derived from an EMBL/GenBank/DDBJ whole genome shotgun (WGS) entry which is preliminary data.</text>
</comment>
<name>A0ABW4NQW9_9LACT</name>